<dbReference type="RefSeq" id="WP_353718871.1">
    <property type="nucleotide sequence ID" value="NZ_CP159289.1"/>
</dbReference>
<feature type="signal peptide" evidence="2">
    <location>
        <begin position="1"/>
        <end position="32"/>
    </location>
</feature>
<dbReference type="PROSITE" id="PS50005">
    <property type="entry name" value="TPR"/>
    <property type="match status" value="1"/>
</dbReference>
<keyword evidence="1" id="KW-0802">TPR repeat</keyword>
<feature type="repeat" description="TPR" evidence="1">
    <location>
        <begin position="616"/>
        <end position="649"/>
    </location>
</feature>
<dbReference type="Pfam" id="PF13181">
    <property type="entry name" value="TPR_8"/>
    <property type="match status" value="2"/>
</dbReference>
<protein>
    <submittedName>
        <fullName evidence="4">DUF5107 domain-containing protein</fullName>
    </submittedName>
</protein>
<evidence type="ECO:0000256" key="1">
    <source>
        <dbReference type="PROSITE-ProRule" id="PRU00339"/>
    </source>
</evidence>
<keyword evidence="2" id="KW-0732">Signal</keyword>
<dbReference type="SUPFAM" id="SSF48452">
    <property type="entry name" value="TPR-like"/>
    <property type="match status" value="3"/>
</dbReference>
<gene>
    <name evidence="4" type="ORF">ABV298_25075</name>
</gene>
<dbReference type="PANTHER" id="PTHR12558">
    <property type="entry name" value="CELL DIVISION CYCLE 16,23,27"/>
    <property type="match status" value="1"/>
</dbReference>
<evidence type="ECO:0000256" key="2">
    <source>
        <dbReference type="SAM" id="SignalP"/>
    </source>
</evidence>
<sequence>MITFPSLFISPVHAGMSRFVLAMLALSPALHAQKAGISEKVQAMKTYPFSDPSPLPVMGIGKKVAPFYPYYVFDGYTSKSTMRDWKVVELENPYIKVQVLPEVGGKVMGAVEKSTGEEFVYTNHVMKFRAIGIRGPWTSGGIEHNFGLDLGHAPWAAAPVDYVTQNNPDGSVTCVVGGLDLASRTQWRVKIVLPKDKAYFETQSLWYNPLPLHDSYLSWENAAFRASDDIQFFFPGTHHVGHDGNASPWPVDQNGIDLSFYKNNNSGGDKSYHVVGTHTEWFGGYWHDRKFGFGHWAPYSDAPGKKLWIWSRAREGAIWEDLLTDQDGQYIEAQSGVTFNQAAERSGFHSPFNQKSLGPFYSETKTEYWFPVKNTGGMADASPYGTLNVKTGGDSLKIFINPISPIRDTLKVSVAGKTIYRDALQLKPMEVYVKAIALSGGGPKSVRVSVGNDRLVYSTAPEKVLDRPVLSSDKQDFRSAQRLFELGEEENAMRNFEGARQRYLSVLEKEATHSGASIRLAEYHYRKGEYVQGLDFARKVLAENTYHGGANYLYGALYRKLGDLIKAEEALSVAAWTMEYRSGAYAQLAGIALQKQDFEKAESDARKALTYNRNNLVAYQLLGTALRKLNKPEKAAQVWKELLEIDPLSHYAHFEQYLLAPTQANRTVFQKAIRNELPHETYLELAMDYVNQGQYEEARKMLALAPAYPTVSYWLAYLTRDSSPPESRKHLQNAITMSPELVFPFRLETIPVLIWAEKQSPSWKNRYYLGLIYWHIRDKENAVKQFAACGNEPDYAPFYVARGILFQNDAADQEQAEADFIKANQLNPKEWRSRHYLTHFYNSQKLQDKELENARKAYEHFGENPVIGIDYAKSLLDAGQFEACLKVLDKVNVLPQEGAREGHTLYLTAHLANALTLAENKKYKDALKSLEKARLWPEHLGTGKPHEPDTRLIDYLAAYCEAQLGNAAKARQYAQNITGYTLHASKESNRNALSNYLGVRLLNDTGESEKASSFLDNWKAGQDSLRTWGIAAGSDAPEVQWILAKTQNDEARAEKLRQDLTADKKYNLTTLFFKILGLAETRKKG</sequence>
<reference evidence="4" key="1">
    <citation type="submission" date="2024-06" db="EMBL/GenBank/DDBJ databases">
        <title>Sequencing and assembly of the genome of Dyadobacter sp. strain 676, a symbiont of Cyamopsis tetragonoloba.</title>
        <authorList>
            <person name="Guro P."/>
            <person name="Sazanova A."/>
            <person name="Kuznetsova I."/>
            <person name="Belimov A."/>
            <person name="Safronova V."/>
        </authorList>
    </citation>
    <scope>NUCLEOTIDE SEQUENCE</scope>
    <source>
        <strain evidence="4">676</strain>
    </source>
</reference>
<dbReference type="AlphaFoldDB" id="A0AAU8FHU4"/>
<dbReference type="InterPro" id="IPR011990">
    <property type="entry name" value="TPR-like_helical_dom_sf"/>
</dbReference>
<dbReference type="InterPro" id="IPR033396">
    <property type="entry name" value="DUF5107"/>
</dbReference>
<dbReference type="Pfam" id="PF17128">
    <property type="entry name" value="DUF5107"/>
    <property type="match status" value="1"/>
</dbReference>
<accession>A0AAU8FHU4</accession>
<dbReference type="PANTHER" id="PTHR12558:SF13">
    <property type="entry name" value="CELL DIVISION CYCLE PROTEIN 27 HOMOLOG"/>
    <property type="match status" value="1"/>
</dbReference>
<dbReference type="EMBL" id="CP159289">
    <property type="protein sequence ID" value="XCH23547.1"/>
    <property type="molecule type" value="Genomic_DNA"/>
</dbReference>
<feature type="domain" description="DUF5107" evidence="3">
    <location>
        <begin position="62"/>
        <end position="372"/>
    </location>
</feature>
<evidence type="ECO:0000313" key="4">
    <source>
        <dbReference type="EMBL" id="XCH23547.1"/>
    </source>
</evidence>
<name>A0AAU8FHU4_9BACT</name>
<proteinExistence type="predicted"/>
<dbReference type="SMART" id="SM00028">
    <property type="entry name" value="TPR"/>
    <property type="match status" value="6"/>
</dbReference>
<dbReference type="InterPro" id="IPR019734">
    <property type="entry name" value="TPR_rpt"/>
</dbReference>
<organism evidence="4">
    <name type="scientific">Dyadobacter sp. 676</name>
    <dbReference type="NCBI Taxonomy" id="3088362"/>
    <lineage>
        <taxon>Bacteria</taxon>
        <taxon>Pseudomonadati</taxon>
        <taxon>Bacteroidota</taxon>
        <taxon>Cytophagia</taxon>
        <taxon>Cytophagales</taxon>
        <taxon>Spirosomataceae</taxon>
        <taxon>Dyadobacter</taxon>
    </lineage>
</organism>
<evidence type="ECO:0000259" key="3">
    <source>
        <dbReference type="Pfam" id="PF17128"/>
    </source>
</evidence>
<dbReference type="Gene3D" id="1.25.40.10">
    <property type="entry name" value="Tetratricopeptide repeat domain"/>
    <property type="match status" value="3"/>
</dbReference>
<feature type="chain" id="PRO_5043717293" evidence="2">
    <location>
        <begin position="33"/>
        <end position="1085"/>
    </location>
</feature>